<dbReference type="PANTHER" id="PTHR13439:SF4">
    <property type="entry name" value="TLC DOMAIN-CONTAINING PROTEIN"/>
    <property type="match status" value="1"/>
</dbReference>
<evidence type="ECO:0000313" key="9">
    <source>
        <dbReference type="WBParaSite" id="PTRK_0001559700.1"/>
    </source>
</evidence>
<reference evidence="9" key="1">
    <citation type="submission" date="2017-02" db="UniProtKB">
        <authorList>
            <consortium name="WormBaseParasite"/>
        </authorList>
    </citation>
    <scope>IDENTIFICATION</scope>
</reference>
<dbReference type="Proteomes" id="UP000038045">
    <property type="component" value="Unplaced"/>
</dbReference>
<dbReference type="GO" id="GO:0097035">
    <property type="term" value="P:regulation of membrane lipid distribution"/>
    <property type="evidence" value="ECO:0007669"/>
    <property type="project" value="TreeGrafter"/>
</dbReference>
<feature type="transmembrane region" description="Helical" evidence="6">
    <location>
        <begin position="186"/>
        <end position="210"/>
    </location>
</feature>
<comment type="subcellular location">
    <subcellularLocation>
        <location evidence="1">Membrane</location>
        <topology evidence="1">Multi-pass membrane protein</topology>
    </subcellularLocation>
</comment>
<dbReference type="InterPro" id="IPR006634">
    <property type="entry name" value="TLC-dom"/>
</dbReference>
<dbReference type="GO" id="GO:0055091">
    <property type="term" value="P:phospholipid homeostasis"/>
    <property type="evidence" value="ECO:0007669"/>
    <property type="project" value="TreeGrafter"/>
</dbReference>
<dbReference type="GO" id="GO:0005886">
    <property type="term" value="C:plasma membrane"/>
    <property type="evidence" value="ECO:0007669"/>
    <property type="project" value="TreeGrafter"/>
</dbReference>
<evidence type="ECO:0000259" key="7">
    <source>
        <dbReference type="PROSITE" id="PS50922"/>
    </source>
</evidence>
<dbReference type="AlphaFoldDB" id="A0A0N5A1V0"/>
<dbReference type="WBParaSite" id="PTRK_0001559700.1">
    <property type="protein sequence ID" value="PTRK_0001559700.1"/>
    <property type="gene ID" value="PTRK_0001559700"/>
</dbReference>
<evidence type="ECO:0000256" key="5">
    <source>
        <dbReference type="PROSITE-ProRule" id="PRU00205"/>
    </source>
</evidence>
<evidence type="ECO:0000256" key="4">
    <source>
        <dbReference type="ARBA" id="ARBA00023136"/>
    </source>
</evidence>
<dbReference type="GO" id="GO:0071709">
    <property type="term" value="P:membrane assembly"/>
    <property type="evidence" value="ECO:0007669"/>
    <property type="project" value="TreeGrafter"/>
</dbReference>
<feature type="transmembrane region" description="Helical" evidence="6">
    <location>
        <begin position="58"/>
        <end position="82"/>
    </location>
</feature>
<keyword evidence="3 6" id="KW-1133">Transmembrane helix</keyword>
<keyword evidence="4 5" id="KW-0472">Membrane</keyword>
<name>A0A0N5A1V0_PARTI</name>
<keyword evidence="8" id="KW-1185">Reference proteome</keyword>
<evidence type="ECO:0000313" key="8">
    <source>
        <dbReference type="Proteomes" id="UP000038045"/>
    </source>
</evidence>
<dbReference type="PANTHER" id="PTHR13439">
    <property type="entry name" value="CT120 PROTEIN"/>
    <property type="match status" value="1"/>
</dbReference>
<evidence type="ECO:0000256" key="3">
    <source>
        <dbReference type="ARBA" id="ARBA00022989"/>
    </source>
</evidence>
<dbReference type="GO" id="GO:0007009">
    <property type="term" value="P:plasma membrane organization"/>
    <property type="evidence" value="ECO:0007669"/>
    <property type="project" value="TreeGrafter"/>
</dbReference>
<evidence type="ECO:0000256" key="1">
    <source>
        <dbReference type="ARBA" id="ARBA00004141"/>
    </source>
</evidence>
<dbReference type="STRING" id="131310.A0A0N5A1V0"/>
<dbReference type="InterPro" id="IPR050846">
    <property type="entry name" value="TLCD"/>
</dbReference>
<feature type="transmembrane region" description="Helical" evidence="6">
    <location>
        <begin position="17"/>
        <end position="37"/>
    </location>
</feature>
<feature type="transmembrane region" description="Helical" evidence="6">
    <location>
        <begin position="119"/>
        <end position="142"/>
    </location>
</feature>
<keyword evidence="2 5" id="KW-0812">Transmembrane</keyword>
<evidence type="ECO:0000256" key="2">
    <source>
        <dbReference type="ARBA" id="ARBA00022692"/>
    </source>
</evidence>
<feature type="domain" description="TLC" evidence="7">
    <location>
        <begin position="51"/>
        <end position="259"/>
    </location>
</feature>
<evidence type="ECO:0000256" key="6">
    <source>
        <dbReference type="SAM" id="Phobius"/>
    </source>
</evidence>
<sequence length="265" mass="31186">MTLNDGAEFRLPPLENIFSISFLGPFFTYYFIFHYLSKYVKANFFLNFTTFKRYRLQNLTICLFHSTVAAYFVLLFAMTHPYEIFYDIIHYDHWLHRQLVIFSQAYFVHDLLDMFEHELNVYVYELALHHVLTFFFLGAAVWSGKFLIYAYWALAMEFHSIFLHLRTMSNITGYLQESPKLSKALTYFNLVAAIIFRIGVQTFQISWAIVNMNNMHGLYLCVAIIGGTIFLVINIILILRVATSDGIIKPRYGFMISVNRDNKKD</sequence>
<protein>
    <submittedName>
        <fullName evidence="9">TLC domain-containing protein</fullName>
    </submittedName>
</protein>
<dbReference type="PROSITE" id="PS50922">
    <property type="entry name" value="TLC"/>
    <property type="match status" value="1"/>
</dbReference>
<proteinExistence type="predicted"/>
<accession>A0A0N5A1V0</accession>
<organism evidence="8 9">
    <name type="scientific">Parastrongyloides trichosuri</name>
    <name type="common">Possum-specific nematode worm</name>
    <dbReference type="NCBI Taxonomy" id="131310"/>
    <lineage>
        <taxon>Eukaryota</taxon>
        <taxon>Metazoa</taxon>
        <taxon>Ecdysozoa</taxon>
        <taxon>Nematoda</taxon>
        <taxon>Chromadorea</taxon>
        <taxon>Rhabditida</taxon>
        <taxon>Tylenchina</taxon>
        <taxon>Panagrolaimomorpha</taxon>
        <taxon>Strongyloidoidea</taxon>
        <taxon>Strongyloididae</taxon>
        <taxon>Parastrongyloides</taxon>
    </lineage>
</organism>
<feature type="transmembrane region" description="Helical" evidence="6">
    <location>
        <begin position="216"/>
        <end position="239"/>
    </location>
</feature>
<dbReference type="SMART" id="SM00724">
    <property type="entry name" value="TLC"/>
    <property type="match status" value="1"/>
</dbReference>
<dbReference type="Pfam" id="PF03798">
    <property type="entry name" value="TRAM_LAG1_CLN8"/>
    <property type="match status" value="1"/>
</dbReference>